<keyword evidence="2 7" id="KW-0533">Nickel</keyword>
<reference evidence="9" key="1">
    <citation type="submission" date="2020-06" db="EMBL/GenBank/DDBJ databases">
        <title>Draft genomic sequecing of Geomonas sp. Red736.</title>
        <authorList>
            <person name="Itoh H."/>
            <person name="Xu Z.X."/>
            <person name="Ushijima N."/>
            <person name="Masuda Y."/>
            <person name="Shiratori Y."/>
            <person name="Senoo K."/>
        </authorList>
    </citation>
    <scope>NUCLEOTIDE SEQUENCE [LARGE SCALE GENOMIC DNA]</scope>
    <source>
        <strain evidence="9">Red736</strain>
    </source>
</reference>
<sequence>MTAQSMKNAPKVLVLGVGNVVMGDDGVGIRVVQQLQREYTFPKGVEIVDGGTLGLDLLPVLEGRSHLIMVDAVETGKEPGTCVRLSGEELPIALETKVSPHQMGLKDLLSVARLMGQAPGKMVLIGVQPGSIEMGTELTHEVSLQVETMKGAVLKELSAFGVQCRPVTRTVNVCRD</sequence>
<dbReference type="Gene3D" id="3.40.50.1450">
    <property type="entry name" value="HybD-like"/>
    <property type="match status" value="1"/>
</dbReference>
<feature type="binding site" evidence="7">
    <location>
        <position position="101"/>
    </location>
    <ligand>
        <name>Ni(2+)</name>
        <dbReference type="ChEBI" id="CHEBI:49786"/>
    </ligand>
</feature>
<dbReference type="NCBIfam" id="TIGR00140">
    <property type="entry name" value="hupD"/>
    <property type="match status" value="1"/>
</dbReference>
<keyword evidence="6" id="KW-0378">Hydrolase</keyword>
<evidence type="ECO:0000256" key="6">
    <source>
        <dbReference type="ARBA" id="ARBA00022801"/>
    </source>
</evidence>
<dbReference type="EMBL" id="BLXY01000001">
    <property type="protein sequence ID" value="GFO62744.1"/>
    <property type="molecule type" value="Genomic_DNA"/>
</dbReference>
<dbReference type="PANTHER" id="PTHR30302">
    <property type="entry name" value="HYDROGENASE 1 MATURATION PROTEASE"/>
    <property type="match status" value="1"/>
</dbReference>
<dbReference type="PRINTS" id="PR00446">
    <property type="entry name" value="HYDRGNUPTAKE"/>
</dbReference>
<dbReference type="InterPro" id="IPR023430">
    <property type="entry name" value="Pept_HybD-like_dom_sf"/>
</dbReference>
<dbReference type="PANTHER" id="PTHR30302:SF1">
    <property type="entry name" value="HYDROGENASE 2 MATURATION PROTEASE"/>
    <property type="match status" value="1"/>
</dbReference>
<dbReference type="AlphaFoldDB" id="A0A6V8MS98"/>
<keyword evidence="4 7" id="KW-0479">Metal-binding</keyword>
<evidence type="ECO:0000256" key="1">
    <source>
        <dbReference type="ARBA" id="ARBA00006814"/>
    </source>
</evidence>
<dbReference type="FunFam" id="3.40.50.1450:FF:000002">
    <property type="entry name" value="Hydrogenase 1 maturation protease"/>
    <property type="match status" value="1"/>
</dbReference>
<evidence type="ECO:0000313" key="9">
    <source>
        <dbReference type="Proteomes" id="UP000568888"/>
    </source>
</evidence>
<gene>
    <name evidence="8" type="primary">hyaP</name>
    <name evidence="8" type="ORF">GMPD_06630</name>
</gene>
<evidence type="ECO:0000256" key="7">
    <source>
        <dbReference type="PIRSR" id="PIRSR604419-1"/>
    </source>
</evidence>
<dbReference type="GO" id="GO:0004190">
    <property type="term" value="F:aspartic-type endopeptidase activity"/>
    <property type="evidence" value="ECO:0007669"/>
    <property type="project" value="UniProtKB-KW"/>
</dbReference>
<name>A0A6V8MS98_9BACT</name>
<evidence type="ECO:0000256" key="2">
    <source>
        <dbReference type="ARBA" id="ARBA00022596"/>
    </source>
</evidence>
<keyword evidence="5" id="KW-0064">Aspartyl protease</keyword>
<dbReference type="GO" id="GO:0046872">
    <property type="term" value="F:metal ion binding"/>
    <property type="evidence" value="ECO:0007669"/>
    <property type="project" value="UniProtKB-KW"/>
</dbReference>
<dbReference type="InterPro" id="IPR000671">
    <property type="entry name" value="Peptidase_A31"/>
</dbReference>
<comment type="caution">
    <text evidence="8">The sequence shown here is derived from an EMBL/GenBank/DDBJ whole genome shotgun (WGS) entry which is preliminary data.</text>
</comment>
<feature type="binding site" evidence="7">
    <location>
        <position position="71"/>
    </location>
    <ligand>
        <name>Ni(2+)</name>
        <dbReference type="ChEBI" id="CHEBI:49786"/>
    </ligand>
</feature>
<evidence type="ECO:0000256" key="5">
    <source>
        <dbReference type="ARBA" id="ARBA00022750"/>
    </source>
</evidence>
<proteinExistence type="inferred from homology"/>
<accession>A0A6V8MS98</accession>
<keyword evidence="3" id="KW-0645">Protease</keyword>
<comment type="similarity">
    <text evidence="1">Belongs to the peptidase A31 family.</text>
</comment>
<dbReference type="SUPFAM" id="SSF53163">
    <property type="entry name" value="HybD-like"/>
    <property type="match status" value="1"/>
</dbReference>
<evidence type="ECO:0000256" key="4">
    <source>
        <dbReference type="ARBA" id="ARBA00022723"/>
    </source>
</evidence>
<dbReference type="GO" id="GO:0008047">
    <property type="term" value="F:enzyme activator activity"/>
    <property type="evidence" value="ECO:0007669"/>
    <property type="project" value="InterPro"/>
</dbReference>
<evidence type="ECO:0000313" key="8">
    <source>
        <dbReference type="EMBL" id="GFO62744.1"/>
    </source>
</evidence>
<dbReference type="Pfam" id="PF01750">
    <property type="entry name" value="HycI"/>
    <property type="match status" value="1"/>
</dbReference>
<organism evidence="8 9">
    <name type="scientific">Geomonas paludis</name>
    <dbReference type="NCBI Taxonomy" id="2740185"/>
    <lineage>
        <taxon>Bacteria</taxon>
        <taxon>Pseudomonadati</taxon>
        <taxon>Thermodesulfobacteriota</taxon>
        <taxon>Desulfuromonadia</taxon>
        <taxon>Geobacterales</taxon>
        <taxon>Geobacteraceae</taxon>
        <taxon>Geomonas</taxon>
    </lineage>
</organism>
<dbReference type="CDD" id="cd06062">
    <property type="entry name" value="H2MP_MemB-H2up"/>
    <property type="match status" value="1"/>
</dbReference>
<dbReference type="NCBIfam" id="TIGR00072">
    <property type="entry name" value="hydrog_prot"/>
    <property type="match status" value="1"/>
</dbReference>
<protein>
    <submittedName>
        <fullName evidence="8">Membrane protein</fullName>
    </submittedName>
</protein>
<dbReference type="GO" id="GO:0016485">
    <property type="term" value="P:protein processing"/>
    <property type="evidence" value="ECO:0007669"/>
    <property type="project" value="InterPro"/>
</dbReference>
<dbReference type="InterPro" id="IPR004419">
    <property type="entry name" value="Pept_A31_hyd_express"/>
</dbReference>
<evidence type="ECO:0000256" key="3">
    <source>
        <dbReference type="ARBA" id="ARBA00022670"/>
    </source>
</evidence>
<dbReference type="Proteomes" id="UP000568888">
    <property type="component" value="Unassembled WGS sequence"/>
</dbReference>